<gene>
    <name evidence="2" type="ORF">UL82_02525</name>
</gene>
<organism evidence="2 3">
    <name type="scientific">Corynebacterium kutscheri</name>
    <dbReference type="NCBI Taxonomy" id="35755"/>
    <lineage>
        <taxon>Bacteria</taxon>
        <taxon>Bacillati</taxon>
        <taxon>Actinomycetota</taxon>
        <taxon>Actinomycetes</taxon>
        <taxon>Mycobacteriales</taxon>
        <taxon>Corynebacteriaceae</taxon>
        <taxon>Corynebacterium</taxon>
    </lineage>
</organism>
<sequence>MYIEQRAQLAQHGVALLKELYDAKLSVDQISALFRIAPTQAAQYRSTAKALFGQLVDAGQKDIRREALSEAQKQTISAEELVFINQQTNKIAADIAYSKEKLRYELIQIAKDKDFATMMTAAKAHVRAINLASTKKPRSKLMVSKELDARGGYQVMGWLDGEVFAPFVDKLESLTTKLYHRESGLKIEHCRAQALLKMVDISDKVGVHVVVKLSELQEGLTRDEYALTDGSIATLDLLHKKLVGVGFAVVYNDLTMLPMEAAVIQQRFANSKQRQAMIGHNIFCAAPGCKIPAKHGCQAHHIKTAASGGMTNLSNMVMLCPAHHGQVTAGQAIVTIDAEGRYIWECQYSKRRQINSKKAIDLAGRSLFFSSDDGFC</sequence>
<evidence type="ECO:0000313" key="3">
    <source>
        <dbReference type="Proteomes" id="UP000033457"/>
    </source>
</evidence>
<dbReference type="OrthoDB" id="4412276at2"/>
<dbReference type="Proteomes" id="UP000033457">
    <property type="component" value="Chromosome"/>
</dbReference>
<dbReference type="GO" id="GO:0004519">
    <property type="term" value="F:endonuclease activity"/>
    <property type="evidence" value="ECO:0007669"/>
    <property type="project" value="UniProtKB-KW"/>
</dbReference>
<dbReference type="EMBL" id="CP011312">
    <property type="protein sequence ID" value="AKE40730.1"/>
    <property type="molecule type" value="Genomic_DNA"/>
</dbReference>
<evidence type="ECO:0000259" key="1">
    <source>
        <dbReference type="SMART" id="SM00507"/>
    </source>
</evidence>
<reference evidence="2 3" key="1">
    <citation type="journal article" date="2015" name="Genome Announc.">
        <title>Complete Genome Sequence of Corynebacterium kutscheri DSM 20755, a Corynebacterial Type Strain with Remarkably Low G+C Content of Chromosomal DNA.</title>
        <authorList>
            <person name="Ruckert C."/>
            <person name="Albersmeier A."/>
            <person name="Winkler A."/>
            <person name="Tauch A."/>
        </authorList>
    </citation>
    <scope>NUCLEOTIDE SEQUENCE [LARGE SCALE GENOMIC DNA]</scope>
    <source>
        <strain evidence="2 3">DSM 20755</strain>
    </source>
</reference>
<proteinExistence type="predicted"/>
<keyword evidence="2" id="KW-0255">Endonuclease</keyword>
<dbReference type="KEGG" id="cku:UL82_02525"/>
<dbReference type="InterPro" id="IPR003615">
    <property type="entry name" value="HNH_nuc"/>
</dbReference>
<keyword evidence="3" id="KW-1185">Reference proteome</keyword>
<accession>A0A0F6QZH9</accession>
<keyword evidence="2" id="KW-0378">Hydrolase</keyword>
<evidence type="ECO:0000313" key="2">
    <source>
        <dbReference type="EMBL" id="AKE40730.1"/>
    </source>
</evidence>
<dbReference type="SMART" id="SM00507">
    <property type="entry name" value="HNHc"/>
    <property type="match status" value="1"/>
</dbReference>
<feature type="domain" description="HNH nuclease" evidence="1">
    <location>
        <begin position="273"/>
        <end position="325"/>
    </location>
</feature>
<keyword evidence="2" id="KW-0540">Nuclease</keyword>
<dbReference type="RefSeq" id="WP_046438856.1">
    <property type="nucleotide sequence ID" value="NZ_CP011312.1"/>
</dbReference>
<dbReference type="HOGENOM" id="CLU_730985_0_0_11"/>
<dbReference type="AlphaFoldDB" id="A0A0F6QZH9"/>
<protein>
    <submittedName>
        <fullName evidence="2">HNH endonuclease</fullName>
    </submittedName>
</protein>
<name>A0A0F6QZH9_9CORY</name>
<dbReference type="CDD" id="cd00085">
    <property type="entry name" value="HNHc"/>
    <property type="match status" value="1"/>
</dbReference>
<dbReference type="STRING" id="35755.UL82_02525"/>